<accession>A0A7L8A0Z3</accession>
<dbReference type="EMBL" id="CP061854">
    <property type="protein sequence ID" value="QOD55605.1"/>
    <property type="molecule type" value="Genomic_DNA"/>
</dbReference>
<protein>
    <submittedName>
        <fullName evidence="1">Uncharacterized protein</fullName>
    </submittedName>
</protein>
<gene>
    <name evidence="1" type="ORF">IC627_09635</name>
</gene>
<evidence type="ECO:0000313" key="1">
    <source>
        <dbReference type="EMBL" id="QOD55605.1"/>
    </source>
</evidence>
<name>A0A7L8A0Z3_PHODP</name>
<evidence type="ECO:0000313" key="2">
    <source>
        <dbReference type="Proteomes" id="UP000516656"/>
    </source>
</evidence>
<dbReference type="AlphaFoldDB" id="A0A7L8A0Z3"/>
<sequence>MNTKDYFERYHAKLCYADKIVNHSGERATNYFLNKVIGKAKYNQNCYDQNMYYKHESIKLFKLYQKDKKQCYAQKIIIDELNEKFRLLMFYKMHLKHQTEFFVDHYEIVEIDSNHVNLIKKEEA</sequence>
<reference evidence="1 2" key="1">
    <citation type="submission" date="2020-09" db="EMBL/GenBank/DDBJ databases">
        <title>Complete, closed and curated genome sequences of Photobacterium damselae subsp. piscicida isolates from Australia indicate localised evolution and additional plasmid-borne pathogenicity mechanisms.</title>
        <authorList>
            <person name="Baseggio L."/>
            <person name="Silayeva O."/>
            <person name="Buller N."/>
            <person name="Landos M."/>
            <person name="Engelstaedter J."/>
            <person name="Barnes A.C."/>
        </authorList>
    </citation>
    <scope>NUCLEOTIDE SEQUENCE [LARGE SCALE GENOMIC DNA]</scope>
    <source>
        <strain evidence="1 2">AS-16-0540-1</strain>
    </source>
</reference>
<proteinExistence type="predicted"/>
<dbReference type="Proteomes" id="UP000516656">
    <property type="component" value="Chromosome 1"/>
</dbReference>
<organism evidence="1 2">
    <name type="scientific">Photobacterium damsela subsp. piscicida</name>
    <name type="common">Pasteurella piscicida</name>
    <dbReference type="NCBI Taxonomy" id="38294"/>
    <lineage>
        <taxon>Bacteria</taxon>
        <taxon>Pseudomonadati</taxon>
        <taxon>Pseudomonadota</taxon>
        <taxon>Gammaproteobacteria</taxon>
        <taxon>Vibrionales</taxon>
        <taxon>Vibrionaceae</taxon>
        <taxon>Photobacterium</taxon>
    </lineage>
</organism>